<evidence type="ECO:0000256" key="2">
    <source>
        <dbReference type="ARBA" id="ARBA00022723"/>
    </source>
</evidence>
<keyword evidence="7" id="KW-1185">Reference proteome</keyword>
<dbReference type="KEGG" id="bsan:CHH28_08990"/>
<reference evidence="6 7" key="1">
    <citation type="submission" date="2017-07" db="EMBL/GenBank/DDBJ databases">
        <title>Annotated genome sequence of Bacterioplanes sanyensis isolated from Red Sea.</title>
        <authorList>
            <person name="Rehman Z.U."/>
        </authorList>
    </citation>
    <scope>NUCLEOTIDE SEQUENCE [LARGE SCALE GENOMIC DNA]</scope>
    <source>
        <strain evidence="6 7">NV9</strain>
    </source>
</reference>
<dbReference type="PANTHER" id="PTHR33337">
    <property type="entry name" value="GFA DOMAIN-CONTAINING PROTEIN"/>
    <property type="match status" value="1"/>
</dbReference>
<name>A0A222FRN4_9GAMM</name>
<dbReference type="RefSeq" id="WP_094062025.1">
    <property type="nucleotide sequence ID" value="NZ_CP022530.1"/>
</dbReference>
<evidence type="ECO:0000256" key="4">
    <source>
        <dbReference type="ARBA" id="ARBA00023239"/>
    </source>
</evidence>
<keyword evidence="3" id="KW-0862">Zinc</keyword>
<keyword evidence="2" id="KW-0479">Metal-binding</keyword>
<dbReference type="Pfam" id="PF04828">
    <property type="entry name" value="GFA"/>
    <property type="match status" value="1"/>
</dbReference>
<dbReference type="Gene3D" id="3.90.1590.10">
    <property type="entry name" value="glutathione-dependent formaldehyde- activating enzyme (gfa)"/>
    <property type="match status" value="1"/>
</dbReference>
<dbReference type="PANTHER" id="PTHR33337:SF40">
    <property type="entry name" value="CENP-V_GFA DOMAIN-CONTAINING PROTEIN-RELATED"/>
    <property type="match status" value="1"/>
</dbReference>
<dbReference type="InterPro" id="IPR006913">
    <property type="entry name" value="CENP-V/GFA"/>
</dbReference>
<feature type="domain" description="CENP-V/GFA" evidence="5">
    <location>
        <begin position="3"/>
        <end position="117"/>
    </location>
</feature>
<dbReference type="EMBL" id="CP022530">
    <property type="protein sequence ID" value="ASP40873.1"/>
    <property type="molecule type" value="Genomic_DNA"/>
</dbReference>
<dbReference type="GO" id="GO:0046872">
    <property type="term" value="F:metal ion binding"/>
    <property type="evidence" value="ECO:0007669"/>
    <property type="project" value="UniProtKB-KW"/>
</dbReference>
<dbReference type="Proteomes" id="UP000202440">
    <property type="component" value="Chromosome"/>
</dbReference>
<protein>
    <submittedName>
        <fullName evidence="6">Aldehyde-activating protein</fullName>
    </submittedName>
</protein>
<organism evidence="6 7">
    <name type="scientific">Bacterioplanes sanyensis</name>
    <dbReference type="NCBI Taxonomy" id="1249553"/>
    <lineage>
        <taxon>Bacteria</taxon>
        <taxon>Pseudomonadati</taxon>
        <taxon>Pseudomonadota</taxon>
        <taxon>Gammaproteobacteria</taxon>
        <taxon>Oceanospirillales</taxon>
        <taxon>Oceanospirillaceae</taxon>
        <taxon>Bacterioplanes</taxon>
    </lineage>
</organism>
<evidence type="ECO:0000313" key="6">
    <source>
        <dbReference type="EMBL" id="ASP40873.1"/>
    </source>
</evidence>
<dbReference type="AlphaFoldDB" id="A0A222FRN4"/>
<accession>A0A222FRN4</accession>
<evidence type="ECO:0000313" key="7">
    <source>
        <dbReference type="Proteomes" id="UP000202440"/>
    </source>
</evidence>
<evidence type="ECO:0000259" key="5">
    <source>
        <dbReference type="PROSITE" id="PS51891"/>
    </source>
</evidence>
<dbReference type="GO" id="GO:0016846">
    <property type="term" value="F:carbon-sulfur lyase activity"/>
    <property type="evidence" value="ECO:0007669"/>
    <property type="project" value="InterPro"/>
</dbReference>
<dbReference type="SUPFAM" id="SSF51316">
    <property type="entry name" value="Mss4-like"/>
    <property type="match status" value="1"/>
</dbReference>
<comment type="similarity">
    <text evidence="1">Belongs to the Gfa family.</text>
</comment>
<evidence type="ECO:0000256" key="1">
    <source>
        <dbReference type="ARBA" id="ARBA00005495"/>
    </source>
</evidence>
<gene>
    <name evidence="6" type="ORF">CHH28_08990</name>
</gene>
<dbReference type="OrthoDB" id="9786619at2"/>
<keyword evidence="4" id="KW-0456">Lyase</keyword>
<evidence type="ECO:0000256" key="3">
    <source>
        <dbReference type="ARBA" id="ARBA00022833"/>
    </source>
</evidence>
<dbReference type="PROSITE" id="PS51891">
    <property type="entry name" value="CENP_V_GFA"/>
    <property type="match status" value="1"/>
</dbReference>
<dbReference type="InterPro" id="IPR011057">
    <property type="entry name" value="Mss4-like_sf"/>
</dbReference>
<sequence>MTIKGSCLCGDVTFEIRAEFKNFYLCHCAHCQKDTGSAYAANLFTGKEALVWLTGEDKVKTFKLTPTRHSKSFCCQCGSAVPNTTNGFCSVPAGSLDSQISRTPDAHIFTASQADWESGLEGLKSYARFPE</sequence>
<proteinExistence type="inferred from homology"/>